<evidence type="ECO:0000313" key="1">
    <source>
        <dbReference type="EMBL" id="QSX28558.1"/>
    </source>
</evidence>
<accession>A0A974XJU0</accession>
<gene>
    <name evidence="1" type="ORF">JYB88_09595</name>
</gene>
<dbReference type="Proteomes" id="UP000663281">
    <property type="component" value="Chromosome"/>
</dbReference>
<dbReference type="EMBL" id="CP071504">
    <property type="protein sequence ID" value="QSX28558.1"/>
    <property type="molecule type" value="Genomic_DNA"/>
</dbReference>
<proteinExistence type="predicted"/>
<organism evidence="1 2">
    <name type="scientific">Shewanella cyperi</name>
    <dbReference type="NCBI Taxonomy" id="2814292"/>
    <lineage>
        <taxon>Bacteria</taxon>
        <taxon>Pseudomonadati</taxon>
        <taxon>Pseudomonadota</taxon>
        <taxon>Gammaproteobacteria</taxon>
        <taxon>Alteromonadales</taxon>
        <taxon>Shewanellaceae</taxon>
        <taxon>Shewanella</taxon>
    </lineage>
</organism>
<dbReference type="RefSeq" id="WP_207323971.1">
    <property type="nucleotide sequence ID" value="NZ_CP071504.1"/>
</dbReference>
<dbReference type="KEGG" id="scyp:JYB88_09595"/>
<evidence type="ECO:0000313" key="2">
    <source>
        <dbReference type="Proteomes" id="UP000663281"/>
    </source>
</evidence>
<dbReference type="AlphaFoldDB" id="A0A974XJU0"/>
<protein>
    <submittedName>
        <fullName evidence="1">Uncharacterized protein</fullName>
    </submittedName>
</protein>
<keyword evidence="2" id="KW-1185">Reference proteome</keyword>
<sequence>MIDRGARNKVAEVTRHYLTGLATNFEFDDALFSLESHDPVIKAIRDQLWLLYDDLCEHKHEGVWAISVEQHEIVMRIMMFLKTDFEYQWPRVPSWYSASRPFIRLLTLGFGSRMLDRKFAFKDHENVWPFHNPEQLAQAKNNPT</sequence>
<reference evidence="1 2" key="1">
    <citation type="submission" date="2021-03" db="EMBL/GenBank/DDBJ databases">
        <title>Novel species identification of genus Shewanella.</title>
        <authorList>
            <person name="Liu G."/>
            <person name="Zhang Q."/>
        </authorList>
    </citation>
    <scope>NUCLEOTIDE SEQUENCE [LARGE SCALE GENOMIC DNA]</scope>
    <source>
        <strain evidence="1 2">FJAT-53726</strain>
    </source>
</reference>
<name>A0A974XJU0_9GAMM</name>